<keyword evidence="1" id="KW-0812">Transmembrane</keyword>
<evidence type="ECO:0000259" key="2">
    <source>
        <dbReference type="Pfam" id="PF07670"/>
    </source>
</evidence>
<evidence type="ECO:0000313" key="4">
    <source>
        <dbReference type="Proteomes" id="UP000323521"/>
    </source>
</evidence>
<dbReference type="Pfam" id="PF07670">
    <property type="entry name" value="Gate"/>
    <property type="match status" value="1"/>
</dbReference>
<keyword evidence="4" id="KW-1185">Reference proteome</keyword>
<protein>
    <submittedName>
        <fullName evidence="3">Sporulation integral membrane protein YlbJ</fullName>
    </submittedName>
</protein>
<feature type="domain" description="Nucleoside transporter/FeoB GTPase Gate" evidence="2">
    <location>
        <begin position="37"/>
        <end position="134"/>
    </location>
</feature>
<evidence type="ECO:0000256" key="1">
    <source>
        <dbReference type="SAM" id="Phobius"/>
    </source>
</evidence>
<dbReference type="OrthoDB" id="1645614at2"/>
<feature type="transmembrane region" description="Helical" evidence="1">
    <location>
        <begin position="286"/>
        <end position="308"/>
    </location>
</feature>
<dbReference type="InterPro" id="IPR011642">
    <property type="entry name" value="Gate_dom"/>
</dbReference>
<reference evidence="3 4" key="1">
    <citation type="submission" date="2016-10" db="EMBL/GenBank/DDBJ databases">
        <title>Complete Genome Sequence of Peptococcaceae strain DCMF.</title>
        <authorList>
            <person name="Edwards R.J."/>
            <person name="Holland S.I."/>
            <person name="Deshpande N.P."/>
            <person name="Wong Y.K."/>
            <person name="Ertan H."/>
            <person name="Manefield M."/>
            <person name="Russell T.L."/>
            <person name="Lee M.J."/>
        </authorList>
    </citation>
    <scope>NUCLEOTIDE SEQUENCE [LARGE SCALE GENOMIC DNA]</scope>
    <source>
        <strain evidence="3 4">DCMF</strain>
    </source>
</reference>
<evidence type="ECO:0000313" key="3">
    <source>
        <dbReference type="EMBL" id="ATW24665.1"/>
    </source>
</evidence>
<feature type="transmembrane region" description="Helical" evidence="1">
    <location>
        <begin position="217"/>
        <end position="240"/>
    </location>
</feature>
<feature type="transmembrane region" description="Helical" evidence="1">
    <location>
        <begin position="72"/>
        <end position="95"/>
    </location>
</feature>
<dbReference type="RefSeq" id="WP_148133882.1">
    <property type="nucleotide sequence ID" value="NZ_CP017634.1"/>
</dbReference>
<dbReference type="NCBIfam" id="TIGR02871">
    <property type="entry name" value="spore_ylbJ"/>
    <property type="match status" value="1"/>
</dbReference>
<keyword evidence="1" id="KW-1133">Transmembrane helix</keyword>
<dbReference type="AlphaFoldDB" id="A0A3G1KRD0"/>
<feature type="transmembrane region" description="Helical" evidence="1">
    <location>
        <begin position="357"/>
        <end position="385"/>
    </location>
</feature>
<organism evidence="3 4">
    <name type="scientific">Formimonas warabiya</name>
    <dbReference type="NCBI Taxonomy" id="1761012"/>
    <lineage>
        <taxon>Bacteria</taxon>
        <taxon>Bacillati</taxon>
        <taxon>Bacillota</taxon>
        <taxon>Clostridia</taxon>
        <taxon>Eubacteriales</taxon>
        <taxon>Peptococcaceae</taxon>
        <taxon>Candidatus Formimonas</taxon>
    </lineage>
</organism>
<dbReference type="InterPro" id="IPR014226">
    <property type="entry name" value="Spore_IM_YlbJ"/>
</dbReference>
<keyword evidence="1" id="KW-0472">Membrane</keyword>
<feature type="transmembrane region" description="Helical" evidence="1">
    <location>
        <begin position="115"/>
        <end position="136"/>
    </location>
</feature>
<accession>A0A3G1KRD0</accession>
<name>A0A3G1KRD0_FORW1</name>
<gene>
    <name evidence="3" type="ORF">DCMF_07635</name>
</gene>
<feature type="transmembrane region" description="Helical" evidence="1">
    <location>
        <begin position="315"/>
        <end position="337"/>
    </location>
</feature>
<feature type="transmembrane region" description="Helical" evidence="1">
    <location>
        <begin position="44"/>
        <end position="65"/>
    </location>
</feature>
<dbReference type="KEGG" id="fwa:DCMF_07635"/>
<proteinExistence type="predicted"/>
<sequence>MKIVMPAVAVLLCISMLVFPKETYEAATMGLTTWWTIVFPSLLPFFIVAELFLGFGVVHFMSVLLEPVMRPLFNLPGCAAFVVALGYSSGFPIGAVLTTSLRKENLCTRLEGERLLAFTNNASPLFIFVAVSVGIFHNPSLGMILAVSHYASNLTLGFLLRFYGRKDPERSCEQVDCTRLVTRSIEAMFQAQKKDGRPLGKLLSDAIRKSIHSLSMIGGFMILFAVIIRILAILGISGMIEKALALFLFPFQFPDPLIKAMSGGLFEMTLGTKAAGESIAPFFQQVMAASMIMGWGGLSIHAQVAGMISESDLRFFPFFLTRIAHMFLSGIVAFLLLSSQSAAVFNLLIPEIPLNPWAYVLLPLGMSIFALLVPLGIVFLLFIFLKTTWLLLHIKR</sequence>
<dbReference type="EMBL" id="CP017634">
    <property type="protein sequence ID" value="ATW24665.1"/>
    <property type="molecule type" value="Genomic_DNA"/>
</dbReference>
<dbReference type="Proteomes" id="UP000323521">
    <property type="component" value="Chromosome"/>
</dbReference>